<evidence type="ECO:0000256" key="3">
    <source>
        <dbReference type="SAM" id="SignalP"/>
    </source>
</evidence>
<dbReference type="EMBL" id="JAEPRE010000125">
    <property type="protein sequence ID" value="KAG2232058.1"/>
    <property type="molecule type" value="Genomic_DNA"/>
</dbReference>
<dbReference type="Pfam" id="PF24808">
    <property type="entry name" value="DUF7707"/>
    <property type="match status" value="1"/>
</dbReference>
<feature type="compositionally biased region" description="Low complexity" evidence="1">
    <location>
        <begin position="203"/>
        <end position="221"/>
    </location>
</feature>
<feature type="compositionally biased region" description="Polar residues" evidence="1">
    <location>
        <begin position="183"/>
        <end position="193"/>
    </location>
</feature>
<evidence type="ECO:0000313" key="5">
    <source>
        <dbReference type="EMBL" id="KAG2232058.1"/>
    </source>
</evidence>
<keyword evidence="6" id="KW-1185">Reference proteome</keyword>
<evidence type="ECO:0000313" key="6">
    <source>
        <dbReference type="Proteomes" id="UP000613177"/>
    </source>
</evidence>
<organism evidence="5 6">
    <name type="scientific">Thamnidium elegans</name>
    <dbReference type="NCBI Taxonomy" id="101142"/>
    <lineage>
        <taxon>Eukaryota</taxon>
        <taxon>Fungi</taxon>
        <taxon>Fungi incertae sedis</taxon>
        <taxon>Mucoromycota</taxon>
        <taxon>Mucoromycotina</taxon>
        <taxon>Mucoromycetes</taxon>
        <taxon>Mucorales</taxon>
        <taxon>Mucorineae</taxon>
        <taxon>Mucoraceae</taxon>
        <taxon>Thamnidium</taxon>
    </lineage>
</organism>
<evidence type="ECO:0000256" key="2">
    <source>
        <dbReference type="SAM" id="Phobius"/>
    </source>
</evidence>
<keyword evidence="2" id="KW-1133">Transmembrane helix</keyword>
<dbReference type="AlphaFoldDB" id="A0A8H7VX98"/>
<name>A0A8H7VX98_9FUNG</name>
<accession>A0A8H7VX98</accession>
<feature type="transmembrane region" description="Helical" evidence="2">
    <location>
        <begin position="45"/>
        <end position="70"/>
    </location>
</feature>
<evidence type="ECO:0000259" key="4">
    <source>
        <dbReference type="Pfam" id="PF24808"/>
    </source>
</evidence>
<feature type="non-terminal residue" evidence="5">
    <location>
        <position position="1"/>
    </location>
</feature>
<dbReference type="Proteomes" id="UP000613177">
    <property type="component" value="Unassembled WGS sequence"/>
</dbReference>
<keyword evidence="3" id="KW-0732">Signal</keyword>
<keyword evidence="2" id="KW-0812">Transmembrane</keyword>
<feature type="domain" description="DUF7707" evidence="4">
    <location>
        <begin position="78"/>
        <end position="177"/>
    </location>
</feature>
<dbReference type="InterPro" id="IPR056124">
    <property type="entry name" value="DUF7707"/>
</dbReference>
<feature type="signal peptide" evidence="3">
    <location>
        <begin position="1"/>
        <end position="19"/>
    </location>
</feature>
<comment type="caution">
    <text evidence="5">The sequence shown here is derived from an EMBL/GenBank/DDBJ whole genome shotgun (WGS) entry which is preliminary data.</text>
</comment>
<evidence type="ECO:0000256" key="1">
    <source>
        <dbReference type="SAM" id="MobiDB-lite"/>
    </source>
</evidence>
<keyword evidence="2" id="KW-0472">Membrane</keyword>
<feature type="chain" id="PRO_5034024083" description="DUF7707 domain-containing protein" evidence="3">
    <location>
        <begin position="20"/>
        <end position="242"/>
    </location>
</feature>
<reference evidence="5" key="1">
    <citation type="submission" date="2021-01" db="EMBL/GenBank/DDBJ databases">
        <title>Metabolic potential, ecology and presence of endohyphal bacteria is reflected in genomic diversity of Mucoromycotina.</title>
        <authorList>
            <person name="Muszewska A."/>
            <person name="Okrasinska A."/>
            <person name="Steczkiewicz K."/>
            <person name="Drgas O."/>
            <person name="Orlowska M."/>
            <person name="Perlinska-Lenart U."/>
            <person name="Aleksandrzak-Piekarczyk T."/>
            <person name="Szatraj K."/>
            <person name="Zielenkiewicz U."/>
            <person name="Pilsyk S."/>
            <person name="Malc E."/>
            <person name="Mieczkowski P."/>
            <person name="Kruszewska J.S."/>
            <person name="Biernat P."/>
            <person name="Pawlowska J."/>
        </authorList>
    </citation>
    <scope>NUCLEOTIDE SEQUENCE</scope>
    <source>
        <strain evidence="5">WA0000018081</strain>
    </source>
</reference>
<proteinExistence type="predicted"/>
<sequence>MLFSSFAILAAFHIAVLNAQTTTGDTSNTTTTVQPIDKPGKYKNMYMYILTSTYTVFFFFFFFSFLYILAGLPNVEWDILKIEPASRENLCQRQIAYCSNNCGGPNEAPKNFCNATTMAWGCGCSRKTPDFTPFLWPVVQAECSGKAQECQMICNTDKIHPSTCAATCNAYYQCGTDRAPPSYLQTESPSDAPSYNGPPKNLNGATNGSGDTSNTTQSSDSNSVHAMSLYFLITFTTATILK</sequence>
<gene>
    <name evidence="5" type="ORF">INT48_009406</name>
</gene>
<protein>
    <recommendedName>
        <fullName evidence="4">DUF7707 domain-containing protein</fullName>
    </recommendedName>
</protein>
<feature type="region of interest" description="Disordered" evidence="1">
    <location>
        <begin position="182"/>
        <end position="221"/>
    </location>
</feature>